<proteinExistence type="predicted"/>
<keyword evidence="2" id="KW-1185">Reference proteome</keyword>
<name>A0A1Z1W543_9ACTN</name>
<dbReference type="Proteomes" id="UP000195880">
    <property type="component" value="Chromosome"/>
</dbReference>
<dbReference type="AlphaFoldDB" id="A0A1Z1W543"/>
<dbReference type="EMBL" id="CP021748">
    <property type="protein sequence ID" value="ARX81546.1"/>
    <property type="molecule type" value="Genomic_DNA"/>
</dbReference>
<dbReference type="RefSeq" id="WP_087882949.1">
    <property type="nucleotide sequence ID" value="NZ_CP021748.1"/>
</dbReference>
<organism evidence="1 2">
    <name type="scientific">Streptomyces alboflavus</name>
    <dbReference type="NCBI Taxonomy" id="67267"/>
    <lineage>
        <taxon>Bacteria</taxon>
        <taxon>Bacillati</taxon>
        <taxon>Actinomycetota</taxon>
        <taxon>Actinomycetes</taxon>
        <taxon>Kitasatosporales</taxon>
        <taxon>Streptomycetaceae</taxon>
        <taxon>Streptomyces</taxon>
    </lineage>
</organism>
<protein>
    <submittedName>
        <fullName evidence="1">Uncharacterized protein</fullName>
    </submittedName>
</protein>
<dbReference type="OrthoDB" id="3855268at2"/>
<accession>A0A1Z1W543</accession>
<gene>
    <name evidence="1" type="ORF">SMD44_00944</name>
</gene>
<evidence type="ECO:0000313" key="1">
    <source>
        <dbReference type="EMBL" id="ARX81546.1"/>
    </source>
</evidence>
<dbReference type="KEGG" id="salf:SMD44_00944"/>
<sequence>MPLLALPPFLTRRKEAAMPETTVEPDKTGPNVLMRFLTQGGAIVVVTGSGLYGLEDNHWKCLGCDDTDNVIGRYDWDARDKANDHATHCRAMPKPEA</sequence>
<evidence type="ECO:0000313" key="2">
    <source>
        <dbReference type="Proteomes" id="UP000195880"/>
    </source>
</evidence>
<reference evidence="1 2" key="1">
    <citation type="submission" date="2017-05" db="EMBL/GenBank/DDBJ databases">
        <title>Streptomyces alboflavus Genome sequencing and assembly.</title>
        <authorList>
            <person name="Wang Y."/>
            <person name="Du B."/>
            <person name="Ding Y."/>
            <person name="Liu H."/>
            <person name="Hou Q."/>
            <person name="Liu K."/>
            <person name="Wang C."/>
            <person name="Yao L."/>
        </authorList>
    </citation>
    <scope>NUCLEOTIDE SEQUENCE [LARGE SCALE GENOMIC DNA]</scope>
    <source>
        <strain evidence="1 2">MDJK44</strain>
    </source>
</reference>